<dbReference type="Pfam" id="PF05988">
    <property type="entry name" value="DUF899"/>
    <property type="match status" value="1"/>
</dbReference>
<keyword evidence="2" id="KW-1185">Reference proteome</keyword>
<dbReference type="Proteomes" id="UP000518892">
    <property type="component" value="Unassembled WGS sequence"/>
</dbReference>
<dbReference type="EMBL" id="JACHXR010000012">
    <property type="protein sequence ID" value="MBB3232430.1"/>
    <property type="molecule type" value="Genomic_DNA"/>
</dbReference>
<accession>A0A7W5EY08</accession>
<evidence type="ECO:0000313" key="2">
    <source>
        <dbReference type="Proteomes" id="UP000518892"/>
    </source>
</evidence>
<dbReference type="AlphaFoldDB" id="A0A7W5EY08"/>
<dbReference type="InterPro" id="IPR010296">
    <property type="entry name" value="DUF899_thioredox"/>
</dbReference>
<sequence>MTESQTPQIVTRDQWERARAELLVREKAHTRAGDQLAAARRRLPMTRMEPLTVVGADGPVALHEVFEGRRMLIVYHFMWKRKGMPHQQCEGCTHTQAAMNPAVCAYLAERDVTYAVFSSGPWDEIAAYRDFMGWTTPWYSTDGSAEVLATRDGGDVRCYLRDDGDQVFQTYETTLRGIEAMMPTLQLLDLTPYGRQETWEDSPDGWPQQDQAGSWWRRDGRPVAQWTRTDVSVEIETGCCTEKRQ</sequence>
<gene>
    <name evidence="1" type="ORF">FHR97_003298</name>
</gene>
<proteinExistence type="predicted"/>
<protein>
    <submittedName>
        <fullName evidence="1">Putative dithiol-disulfide oxidoreductase (DUF899 family)</fullName>
    </submittedName>
</protein>
<dbReference type="RefSeq" id="WP_183384873.1">
    <property type="nucleotide sequence ID" value="NZ_JACHXR010000012.1"/>
</dbReference>
<evidence type="ECO:0000313" key="1">
    <source>
        <dbReference type="EMBL" id="MBB3232430.1"/>
    </source>
</evidence>
<comment type="caution">
    <text evidence="1">The sequence shown here is derived from an EMBL/GenBank/DDBJ whole genome shotgun (WGS) entry which is preliminary data.</text>
</comment>
<name>A0A7W5EY08_9GAMM</name>
<reference evidence="1 2" key="1">
    <citation type="submission" date="2020-08" db="EMBL/GenBank/DDBJ databases">
        <title>Genomic Encyclopedia of Type Strains, Phase III (KMG-III): the genomes of soil and plant-associated and newly described type strains.</title>
        <authorList>
            <person name="Whitman W."/>
        </authorList>
    </citation>
    <scope>NUCLEOTIDE SEQUENCE [LARGE SCALE GENOMIC DNA]</scope>
    <source>
        <strain evidence="1 2">CECT 7744</strain>
    </source>
</reference>
<organism evidence="1 2">
    <name type="scientific">Halomonas stenophila</name>
    <dbReference type="NCBI Taxonomy" id="795312"/>
    <lineage>
        <taxon>Bacteria</taxon>
        <taxon>Pseudomonadati</taxon>
        <taxon>Pseudomonadota</taxon>
        <taxon>Gammaproteobacteria</taxon>
        <taxon>Oceanospirillales</taxon>
        <taxon>Halomonadaceae</taxon>
        <taxon>Halomonas</taxon>
    </lineage>
</organism>